<keyword evidence="5 8" id="KW-0732">Signal</keyword>
<dbReference type="Gene3D" id="1.10.720.30">
    <property type="entry name" value="SAP domain"/>
    <property type="match status" value="1"/>
</dbReference>
<dbReference type="InterPro" id="IPR019345">
    <property type="entry name" value="ARMET_C"/>
</dbReference>
<accession>A0AA85JDP4</accession>
<dbReference type="Pfam" id="PF10208">
    <property type="entry name" value="ARMET_C"/>
    <property type="match status" value="1"/>
</dbReference>
<dbReference type="PANTHER" id="PTHR12990:SF5">
    <property type="entry name" value="MESENCEPHALIC ASTROCYTE-DERIVED NEUROTROPHIC FACTOR HOMOLOG"/>
    <property type="match status" value="1"/>
</dbReference>
<keyword evidence="11" id="KW-1185">Reference proteome</keyword>
<dbReference type="InterPro" id="IPR045332">
    <property type="entry name" value="ARMET_N"/>
</dbReference>
<dbReference type="PANTHER" id="PTHR12990">
    <property type="entry name" value="ARMET-LIKE PROTEIN"/>
    <property type="match status" value="1"/>
</dbReference>
<evidence type="ECO:0000256" key="8">
    <source>
        <dbReference type="SAM" id="SignalP"/>
    </source>
</evidence>
<dbReference type="SUPFAM" id="SSF68906">
    <property type="entry name" value="SAP domain"/>
    <property type="match status" value="1"/>
</dbReference>
<evidence type="ECO:0000256" key="7">
    <source>
        <dbReference type="ARBA" id="ARBA00032923"/>
    </source>
</evidence>
<proteinExistence type="inferred from homology"/>
<evidence type="ECO:0000259" key="9">
    <source>
        <dbReference type="Pfam" id="PF10208"/>
    </source>
</evidence>
<dbReference type="GO" id="GO:0005615">
    <property type="term" value="C:extracellular space"/>
    <property type="evidence" value="ECO:0007669"/>
    <property type="project" value="TreeGrafter"/>
</dbReference>
<sequence length="184" mass="21208">MHWLLCFGVVLCFVFPSKVTSAKRFDASNCEVCMKFLGSFIESLQPSDRETSEKIKEAFMKKCSTSVGKDNDFCYHVGGLKTSAASTLNRLVDPIKWQMPVEKVCQKLFELDSQICDLRYEKVIDLKEFDFKKSKVRDLKKIIEKWGLECRGCSEKSDFIQLIKSNIHKYDSDAATYLEARNEL</sequence>
<keyword evidence="6" id="KW-1015">Disulfide bond</keyword>
<feature type="domain" description="ARMET C-terminal" evidence="9">
    <location>
        <begin position="129"/>
        <end position="170"/>
    </location>
</feature>
<dbReference type="InterPro" id="IPR036361">
    <property type="entry name" value="SAP_dom_sf"/>
</dbReference>
<dbReference type="GO" id="GO:0031175">
    <property type="term" value="P:neuron projection development"/>
    <property type="evidence" value="ECO:0007669"/>
    <property type="project" value="TreeGrafter"/>
</dbReference>
<keyword evidence="4" id="KW-0964">Secreted</keyword>
<feature type="domain" description="ARMET N-terminal" evidence="10">
    <location>
        <begin position="29"/>
        <end position="124"/>
    </location>
</feature>
<name>A0AA85JDP4_TRIRE</name>
<evidence type="ECO:0000256" key="3">
    <source>
        <dbReference type="ARBA" id="ARBA00014267"/>
    </source>
</evidence>
<reference evidence="12" key="2">
    <citation type="submission" date="2023-11" db="UniProtKB">
        <authorList>
            <consortium name="WormBaseParasite"/>
        </authorList>
    </citation>
    <scope>IDENTIFICATION</scope>
</reference>
<dbReference type="InterPro" id="IPR045333">
    <property type="entry name" value="ARMET-like"/>
</dbReference>
<dbReference type="Proteomes" id="UP000050795">
    <property type="component" value="Unassembled WGS sequence"/>
</dbReference>
<protein>
    <recommendedName>
        <fullName evidence="3">Mesencephalic astrocyte-derived neurotrophic factor homolog</fullName>
    </recommendedName>
    <alternativeName>
        <fullName evidence="7">MANF/CDNF-like protein</fullName>
    </alternativeName>
</protein>
<evidence type="ECO:0000313" key="11">
    <source>
        <dbReference type="Proteomes" id="UP000050795"/>
    </source>
</evidence>
<comment type="similarity">
    <text evidence="2">Belongs to the ARMET family.</text>
</comment>
<evidence type="ECO:0000256" key="4">
    <source>
        <dbReference type="ARBA" id="ARBA00022525"/>
    </source>
</evidence>
<evidence type="ECO:0000256" key="1">
    <source>
        <dbReference type="ARBA" id="ARBA00004613"/>
    </source>
</evidence>
<reference evidence="11" key="1">
    <citation type="submission" date="2022-06" db="EMBL/GenBank/DDBJ databases">
        <authorList>
            <person name="Berger JAMES D."/>
            <person name="Berger JAMES D."/>
        </authorList>
    </citation>
    <scope>NUCLEOTIDE SEQUENCE [LARGE SCALE GENOMIC DNA]</scope>
</reference>
<feature type="chain" id="PRO_5041688484" description="Mesencephalic astrocyte-derived neurotrophic factor homolog" evidence="8">
    <location>
        <begin position="23"/>
        <end position="184"/>
    </location>
</feature>
<dbReference type="Pfam" id="PF20145">
    <property type="entry name" value="ARMET_N"/>
    <property type="match status" value="1"/>
</dbReference>
<dbReference type="Gene3D" id="1.10.225.10">
    <property type="entry name" value="Saposin-like"/>
    <property type="match status" value="1"/>
</dbReference>
<evidence type="ECO:0000256" key="2">
    <source>
        <dbReference type="ARBA" id="ARBA00005617"/>
    </source>
</evidence>
<dbReference type="WBParaSite" id="TREG1_141730.1">
    <property type="protein sequence ID" value="TREG1_141730.1"/>
    <property type="gene ID" value="TREG1_141730"/>
</dbReference>
<evidence type="ECO:0000313" key="12">
    <source>
        <dbReference type="WBParaSite" id="TREG1_141730.1"/>
    </source>
</evidence>
<dbReference type="AlphaFoldDB" id="A0AA85JDP4"/>
<comment type="subcellular location">
    <subcellularLocation>
        <location evidence="1">Secreted</location>
    </subcellularLocation>
</comment>
<evidence type="ECO:0000259" key="10">
    <source>
        <dbReference type="Pfam" id="PF20145"/>
    </source>
</evidence>
<dbReference type="GO" id="GO:0071542">
    <property type="term" value="P:dopaminergic neuron differentiation"/>
    <property type="evidence" value="ECO:0007669"/>
    <property type="project" value="TreeGrafter"/>
</dbReference>
<organism evidence="11 12">
    <name type="scientific">Trichobilharzia regenti</name>
    <name type="common">Nasal bird schistosome</name>
    <dbReference type="NCBI Taxonomy" id="157069"/>
    <lineage>
        <taxon>Eukaryota</taxon>
        <taxon>Metazoa</taxon>
        <taxon>Spiralia</taxon>
        <taxon>Lophotrochozoa</taxon>
        <taxon>Platyhelminthes</taxon>
        <taxon>Trematoda</taxon>
        <taxon>Digenea</taxon>
        <taxon>Strigeidida</taxon>
        <taxon>Schistosomatoidea</taxon>
        <taxon>Schistosomatidae</taxon>
        <taxon>Trichobilharzia</taxon>
    </lineage>
</organism>
<feature type="signal peptide" evidence="8">
    <location>
        <begin position="1"/>
        <end position="22"/>
    </location>
</feature>
<evidence type="ECO:0000256" key="5">
    <source>
        <dbReference type="ARBA" id="ARBA00022729"/>
    </source>
</evidence>
<evidence type="ECO:0000256" key="6">
    <source>
        <dbReference type="ARBA" id="ARBA00023157"/>
    </source>
</evidence>
<dbReference type="GO" id="GO:0005783">
    <property type="term" value="C:endoplasmic reticulum"/>
    <property type="evidence" value="ECO:0007669"/>
    <property type="project" value="TreeGrafter"/>
</dbReference>